<keyword evidence="3" id="KW-1185">Reference proteome</keyword>
<sequence>MKHLLSILFLLTINTVSFAQEISAKETVVLELDQDKFLPPVLTDLRPNQFLVYDPNLPSGTFIGVQNEREEFDMVGIIREENRQRELAKAKRLANISLPQTEPKEEKAIQLTGNNQQDQLNTGINNFNNNNTNFSSNPFHRYHNSLYNSTMNSMYSRPYSYRRSSRYYY</sequence>
<dbReference type="EMBL" id="FOKV01000003">
    <property type="protein sequence ID" value="SFC32285.1"/>
    <property type="molecule type" value="Genomic_DNA"/>
</dbReference>
<feature type="signal peptide" evidence="1">
    <location>
        <begin position="1"/>
        <end position="19"/>
    </location>
</feature>
<proteinExistence type="predicted"/>
<gene>
    <name evidence="2" type="ORF">SAMN04487907_103331</name>
</gene>
<dbReference type="OrthoDB" id="1441024at2"/>
<protein>
    <recommendedName>
        <fullName evidence="4">Secreted protein</fullName>
    </recommendedName>
</protein>
<evidence type="ECO:0000313" key="3">
    <source>
        <dbReference type="Proteomes" id="UP000199438"/>
    </source>
</evidence>
<dbReference type="AlphaFoldDB" id="A0A1I1I8C7"/>
<feature type="chain" id="PRO_5011589012" description="Secreted protein" evidence="1">
    <location>
        <begin position="20"/>
        <end position="169"/>
    </location>
</feature>
<evidence type="ECO:0000256" key="1">
    <source>
        <dbReference type="SAM" id="SignalP"/>
    </source>
</evidence>
<name>A0A1I1I8C7_9FLAO</name>
<dbReference type="RefSeq" id="WP_092542159.1">
    <property type="nucleotide sequence ID" value="NZ_FOKV01000003.1"/>
</dbReference>
<evidence type="ECO:0000313" key="2">
    <source>
        <dbReference type="EMBL" id="SFC32285.1"/>
    </source>
</evidence>
<evidence type="ECO:0008006" key="4">
    <source>
        <dbReference type="Google" id="ProtNLM"/>
    </source>
</evidence>
<organism evidence="2 3">
    <name type="scientific">Zunongwangia mangrovi</name>
    <dbReference type="NCBI Taxonomy" id="1334022"/>
    <lineage>
        <taxon>Bacteria</taxon>
        <taxon>Pseudomonadati</taxon>
        <taxon>Bacteroidota</taxon>
        <taxon>Flavobacteriia</taxon>
        <taxon>Flavobacteriales</taxon>
        <taxon>Flavobacteriaceae</taxon>
        <taxon>Zunongwangia</taxon>
    </lineage>
</organism>
<accession>A0A1I1I8C7</accession>
<dbReference type="Proteomes" id="UP000199438">
    <property type="component" value="Unassembled WGS sequence"/>
</dbReference>
<keyword evidence="1" id="KW-0732">Signal</keyword>
<reference evidence="3" key="1">
    <citation type="submission" date="2016-10" db="EMBL/GenBank/DDBJ databases">
        <authorList>
            <person name="Varghese N."/>
            <person name="Submissions S."/>
        </authorList>
    </citation>
    <scope>NUCLEOTIDE SEQUENCE [LARGE SCALE GENOMIC DNA]</scope>
    <source>
        <strain evidence="3">DSM 24499</strain>
    </source>
</reference>